<feature type="region of interest" description="Disordered" evidence="1">
    <location>
        <begin position="35"/>
        <end position="67"/>
    </location>
</feature>
<dbReference type="AlphaFoldDB" id="A0A897MXJ4"/>
<evidence type="ECO:0000256" key="1">
    <source>
        <dbReference type="SAM" id="MobiDB-lite"/>
    </source>
</evidence>
<reference evidence="2" key="1">
    <citation type="submission" date="2020-11" db="EMBL/GenBank/DDBJ databases">
        <title>Carbohydrate-dependent, anaerobic sulfur respiration: A novel catabolism in halophilic archaea.</title>
        <authorList>
            <person name="Sorokin D.Y."/>
            <person name="Messina E."/>
            <person name="Smedile F."/>
            <person name="La Cono V."/>
            <person name="Hallsworth J.E."/>
            <person name="Yakimov M.M."/>
        </authorList>
    </citation>
    <scope>NUCLEOTIDE SEQUENCE</scope>
    <source>
        <strain evidence="2">HSR12-1</strain>
    </source>
</reference>
<name>A0A897MXJ4_9EURY</name>
<dbReference type="GeneID" id="68854005"/>
<sequence>MRWWADDGARVIDAPALLACARFGHGGAGLVERSTRLTASEESGSWPQFGHDGANTGHPLENEASLSDATELATGDWSFDRGSAGGSAPVVADGDTFARETASPDGFISVVSPPRTFSILAGLCLIVRGC</sequence>
<dbReference type="EMBL" id="CP064787">
    <property type="protein sequence ID" value="QSG04708.1"/>
    <property type="molecule type" value="Genomic_DNA"/>
</dbReference>
<evidence type="ECO:0000313" key="3">
    <source>
        <dbReference type="Proteomes" id="UP000663525"/>
    </source>
</evidence>
<feature type="compositionally biased region" description="Polar residues" evidence="1">
    <location>
        <begin position="36"/>
        <end position="46"/>
    </location>
</feature>
<proteinExistence type="predicted"/>
<dbReference type="RefSeq" id="WP_229114156.1">
    <property type="nucleotide sequence ID" value="NZ_CP064787.1"/>
</dbReference>
<gene>
    <name evidence="2" type="ORF">HSR121_0352</name>
</gene>
<organism evidence="2 3">
    <name type="scientific">Halapricum desulfuricans</name>
    <dbReference type="NCBI Taxonomy" id="2841257"/>
    <lineage>
        <taxon>Archaea</taxon>
        <taxon>Methanobacteriati</taxon>
        <taxon>Methanobacteriota</taxon>
        <taxon>Stenosarchaea group</taxon>
        <taxon>Halobacteria</taxon>
        <taxon>Halobacteriales</taxon>
        <taxon>Haloarculaceae</taxon>
        <taxon>Halapricum</taxon>
    </lineage>
</organism>
<evidence type="ECO:0000313" key="2">
    <source>
        <dbReference type="EMBL" id="QSG04708.1"/>
    </source>
</evidence>
<accession>A0A897MXJ4</accession>
<dbReference type="Proteomes" id="UP000663525">
    <property type="component" value="Chromosome"/>
</dbReference>
<protein>
    <submittedName>
        <fullName evidence="2">Uncharacterized protein</fullName>
    </submittedName>
</protein>